<gene>
    <name evidence="2" type="ORF">FB567DRAFT_116536</name>
</gene>
<feature type="region of interest" description="Disordered" evidence="1">
    <location>
        <begin position="1"/>
        <end position="30"/>
    </location>
</feature>
<dbReference type="Proteomes" id="UP000813461">
    <property type="component" value="Unassembled WGS sequence"/>
</dbReference>
<protein>
    <submittedName>
        <fullName evidence="2">Uncharacterized protein</fullName>
    </submittedName>
</protein>
<reference evidence="2" key="1">
    <citation type="journal article" date="2021" name="Nat. Commun.">
        <title>Genetic determinants of endophytism in the Arabidopsis root mycobiome.</title>
        <authorList>
            <person name="Mesny F."/>
            <person name="Miyauchi S."/>
            <person name="Thiergart T."/>
            <person name="Pickel B."/>
            <person name="Atanasova L."/>
            <person name="Karlsson M."/>
            <person name="Huettel B."/>
            <person name="Barry K.W."/>
            <person name="Haridas S."/>
            <person name="Chen C."/>
            <person name="Bauer D."/>
            <person name="Andreopoulos W."/>
            <person name="Pangilinan J."/>
            <person name="LaButti K."/>
            <person name="Riley R."/>
            <person name="Lipzen A."/>
            <person name="Clum A."/>
            <person name="Drula E."/>
            <person name="Henrissat B."/>
            <person name="Kohler A."/>
            <person name="Grigoriev I.V."/>
            <person name="Martin F.M."/>
            <person name="Hacquard S."/>
        </authorList>
    </citation>
    <scope>NUCLEOTIDE SEQUENCE</scope>
    <source>
        <strain evidence="2">MPI-SDFR-AT-0120</strain>
    </source>
</reference>
<dbReference type="OrthoDB" id="3800243at2759"/>
<keyword evidence="3" id="KW-1185">Reference proteome</keyword>
<evidence type="ECO:0000256" key="1">
    <source>
        <dbReference type="SAM" id="MobiDB-lite"/>
    </source>
</evidence>
<feature type="compositionally biased region" description="Acidic residues" evidence="1">
    <location>
        <begin position="196"/>
        <end position="228"/>
    </location>
</feature>
<evidence type="ECO:0000313" key="2">
    <source>
        <dbReference type="EMBL" id="KAH7080941.1"/>
    </source>
</evidence>
<feature type="compositionally biased region" description="Low complexity" evidence="1">
    <location>
        <begin position="15"/>
        <end position="30"/>
    </location>
</feature>
<accession>A0A8K0VWI9</accession>
<feature type="region of interest" description="Disordered" evidence="1">
    <location>
        <begin position="189"/>
        <end position="232"/>
    </location>
</feature>
<organism evidence="2 3">
    <name type="scientific">Paraphoma chrysanthemicola</name>
    <dbReference type="NCBI Taxonomy" id="798071"/>
    <lineage>
        <taxon>Eukaryota</taxon>
        <taxon>Fungi</taxon>
        <taxon>Dikarya</taxon>
        <taxon>Ascomycota</taxon>
        <taxon>Pezizomycotina</taxon>
        <taxon>Dothideomycetes</taxon>
        <taxon>Pleosporomycetidae</taxon>
        <taxon>Pleosporales</taxon>
        <taxon>Pleosporineae</taxon>
        <taxon>Phaeosphaeriaceae</taxon>
        <taxon>Paraphoma</taxon>
    </lineage>
</organism>
<comment type="caution">
    <text evidence="2">The sequence shown here is derived from an EMBL/GenBank/DDBJ whole genome shotgun (WGS) entry which is preliminary data.</text>
</comment>
<name>A0A8K0VWI9_9PLEO</name>
<proteinExistence type="predicted"/>
<dbReference type="AlphaFoldDB" id="A0A8K0VWI9"/>
<evidence type="ECO:0000313" key="3">
    <source>
        <dbReference type="Proteomes" id="UP000813461"/>
    </source>
</evidence>
<dbReference type="EMBL" id="JAGMVJ010000015">
    <property type="protein sequence ID" value="KAH7080941.1"/>
    <property type="molecule type" value="Genomic_DNA"/>
</dbReference>
<feature type="compositionally biased region" description="Polar residues" evidence="1">
    <location>
        <begin position="1"/>
        <end position="14"/>
    </location>
</feature>
<sequence>MANPNHPLTNPIFPSSSSSSNSSRNPSTSNLTISLSAASLMRNANPWRPSANAPTKRLHRHFKDLCDMENTARMQRGEVPLCNVAQRELAWEKLLRLSSGTEVRRWVIWVDGVPPGRGGGGVDDDGMVGVGGGGGGVEEEEGRAGWGRGVDGEMVSWYDVDDAQVGMERGRDGDDGLEGLCMPVRRKEGWRKDSKDVDEDGRDEDSEEYETETDSEEEKEDEDEDVESGELGTVMYAGDVREQRAGVEHVEVMGAGGKKEYLDFVEELAVSVEYRDTN</sequence>